<comment type="caution">
    <text evidence="1">The sequence shown here is derived from an EMBL/GenBank/DDBJ whole genome shotgun (WGS) entry which is preliminary data.</text>
</comment>
<dbReference type="Proteomes" id="UP000554482">
    <property type="component" value="Unassembled WGS sequence"/>
</dbReference>
<sequence length="63" mass="7089">MQMNKEGQSKRVVPCDVVLVKFPGNSKARASRAPDDHNQKIHLLKYPLKSKGNKIRLQSFAGK</sequence>
<name>A0A7J6VP52_THATH</name>
<keyword evidence="2" id="KW-1185">Reference proteome</keyword>
<evidence type="ECO:0000313" key="2">
    <source>
        <dbReference type="Proteomes" id="UP000554482"/>
    </source>
</evidence>
<proteinExistence type="predicted"/>
<evidence type="ECO:0000313" key="1">
    <source>
        <dbReference type="EMBL" id="KAF5186531.1"/>
    </source>
</evidence>
<reference evidence="1 2" key="1">
    <citation type="submission" date="2020-06" db="EMBL/GenBank/DDBJ databases">
        <title>Transcriptomic and genomic resources for Thalictrum thalictroides and T. hernandezii: Facilitating candidate gene discovery in an emerging model plant lineage.</title>
        <authorList>
            <person name="Arias T."/>
            <person name="Riano-Pachon D.M."/>
            <person name="Di Stilio V.S."/>
        </authorList>
    </citation>
    <scope>NUCLEOTIDE SEQUENCE [LARGE SCALE GENOMIC DNA]</scope>
    <source>
        <strain evidence="2">cv. WT478/WT964</strain>
        <tissue evidence="1">Leaves</tissue>
    </source>
</reference>
<gene>
    <name evidence="1" type="ORF">FRX31_023883</name>
</gene>
<dbReference type="AlphaFoldDB" id="A0A7J6VP52"/>
<accession>A0A7J6VP52</accession>
<protein>
    <submittedName>
        <fullName evidence="1">Uncharacterized protein</fullName>
    </submittedName>
</protein>
<dbReference type="EMBL" id="JABWDY010029146">
    <property type="protein sequence ID" value="KAF5186531.1"/>
    <property type="molecule type" value="Genomic_DNA"/>
</dbReference>
<organism evidence="1 2">
    <name type="scientific">Thalictrum thalictroides</name>
    <name type="common">Rue-anemone</name>
    <name type="synonym">Anemone thalictroides</name>
    <dbReference type="NCBI Taxonomy" id="46969"/>
    <lineage>
        <taxon>Eukaryota</taxon>
        <taxon>Viridiplantae</taxon>
        <taxon>Streptophyta</taxon>
        <taxon>Embryophyta</taxon>
        <taxon>Tracheophyta</taxon>
        <taxon>Spermatophyta</taxon>
        <taxon>Magnoliopsida</taxon>
        <taxon>Ranunculales</taxon>
        <taxon>Ranunculaceae</taxon>
        <taxon>Thalictroideae</taxon>
        <taxon>Thalictrum</taxon>
    </lineage>
</organism>